<organism evidence="1 2">
    <name type="scientific">Scophthalmus maximus</name>
    <name type="common">Turbot</name>
    <name type="synonym">Psetta maxima</name>
    <dbReference type="NCBI Taxonomy" id="52904"/>
    <lineage>
        <taxon>Eukaryota</taxon>
        <taxon>Metazoa</taxon>
        <taxon>Chordata</taxon>
        <taxon>Craniata</taxon>
        <taxon>Vertebrata</taxon>
        <taxon>Euteleostomi</taxon>
        <taxon>Actinopterygii</taxon>
        <taxon>Neopterygii</taxon>
        <taxon>Teleostei</taxon>
        <taxon>Neoteleostei</taxon>
        <taxon>Acanthomorphata</taxon>
        <taxon>Carangaria</taxon>
        <taxon>Pleuronectiformes</taxon>
        <taxon>Pleuronectoidei</taxon>
        <taxon>Scophthalmidae</taxon>
        <taxon>Scophthalmus</taxon>
    </lineage>
</organism>
<dbReference type="AlphaFoldDB" id="A0A6A4SBE2"/>
<protein>
    <submittedName>
        <fullName evidence="1">Uncharacterized protein</fullName>
    </submittedName>
</protein>
<dbReference type="Proteomes" id="UP000438429">
    <property type="component" value="Unassembled WGS sequence"/>
</dbReference>
<gene>
    <name evidence="1" type="ORF">F2P81_016038</name>
</gene>
<comment type="caution">
    <text evidence="1">The sequence shown here is derived from an EMBL/GenBank/DDBJ whole genome shotgun (WGS) entry which is preliminary data.</text>
</comment>
<name>A0A6A4SBE2_SCOMX</name>
<reference evidence="1 2" key="1">
    <citation type="submission" date="2019-06" db="EMBL/GenBank/DDBJ databases">
        <title>Draft genomes of female and male turbot (Scophthalmus maximus).</title>
        <authorList>
            <person name="Xu H."/>
            <person name="Xu X.-W."/>
            <person name="Shao C."/>
            <person name="Chen S."/>
        </authorList>
    </citation>
    <scope>NUCLEOTIDE SEQUENCE [LARGE SCALE GENOMIC DNA]</scope>
    <source>
        <strain evidence="1">Ysfricsl-2016a</strain>
        <tissue evidence="1">Blood</tissue>
    </source>
</reference>
<proteinExistence type="predicted"/>
<evidence type="ECO:0000313" key="1">
    <source>
        <dbReference type="EMBL" id="KAF0031483.1"/>
    </source>
</evidence>
<sequence length="79" mass="8665">MFPENNGAVFTQRSTDLPSGALTNRSVVVAGNQPKIFAANSSPILKPKFSVILSQYIQRQKNIDSFLPRLCDGDMATNH</sequence>
<accession>A0A6A4SBE2</accession>
<evidence type="ECO:0000313" key="2">
    <source>
        <dbReference type="Proteomes" id="UP000438429"/>
    </source>
</evidence>
<dbReference type="EMBL" id="VEVO01000014">
    <property type="protein sequence ID" value="KAF0031483.1"/>
    <property type="molecule type" value="Genomic_DNA"/>
</dbReference>